<feature type="domain" description="ABM" evidence="1">
    <location>
        <begin position="1"/>
        <end position="64"/>
    </location>
</feature>
<dbReference type="OrthoDB" id="5182530at2"/>
<comment type="caution">
    <text evidence="2">The sequence shown here is derived from an EMBL/GenBank/DDBJ whole genome shotgun (WGS) entry which is preliminary data.</text>
</comment>
<name>A0A1J4NA31_9ACTN</name>
<evidence type="ECO:0000313" key="3">
    <source>
        <dbReference type="Proteomes" id="UP000033772"/>
    </source>
</evidence>
<gene>
    <name evidence="2" type="ORF">UG56_007410</name>
</gene>
<reference evidence="2" key="1">
    <citation type="submission" date="2016-10" db="EMBL/GenBank/DDBJ databases">
        <title>Draft Genome Sequence of Nocardioides luteus Strain BAFB, an Alkane-Degrading Bacterium Isolated from JP-7 Polluted Soil.</title>
        <authorList>
            <person name="Brown L."/>
            <person name="Ruiz O.N."/>
            <person name="Gunasekera T."/>
        </authorList>
    </citation>
    <scope>NUCLEOTIDE SEQUENCE [LARGE SCALE GENOMIC DNA]</scope>
    <source>
        <strain evidence="2">BAFB</strain>
    </source>
</reference>
<accession>A0A1J4NA31</accession>
<protein>
    <recommendedName>
        <fullName evidence="1">ABM domain-containing protein</fullName>
    </recommendedName>
</protein>
<organism evidence="2 3">
    <name type="scientific">Nocardioides luteus</name>
    <dbReference type="NCBI Taxonomy" id="1844"/>
    <lineage>
        <taxon>Bacteria</taxon>
        <taxon>Bacillati</taxon>
        <taxon>Actinomycetota</taxon>
        <taxon>Actinomycetes</taxon>
        <taxon>Propionibacteriales</taxon>
        <taxon>Nocardioidaceae</taxon>
        <taxon>Nocardioides</taxon>
    </lineage>
</organism>
<dbReference type="STRING" id="1844.UG56_007410"/>
<dbReference type="AlphaFoldDB" id="A0A1J4NA31"/>
<dbReference type="RefSeq" id="WP_045547484.1">
    <property type="nucleotide sequence ID" value="NZ_JZDQ02000008.1"/>
</dbReference>
<dbReference type="SUPFAM" id="SSF54909">
    <property type="entry name" value="Dimeric alpha+beta barrel"/>
    <property type="match status" value="2"/>
</dbReference>
<evidence type="ECO:0000259" key="1">
    <source>
        <dbReference type="Pfam" id="PF03992"/>
    </source>
</evidence>
<sequence length="200" mass="21789">MYARSTTFHGSPGNIDAGITFVKNEAGPTLDSIEGCRGLSMLVDRETGQCIATSSWEDEAAMRASDEQLRPLRDRGKDILGGSMQVDEWEIVVMHRNHHGECARVSWLQGDLDTMTETFRVGILPQLEQTDGFCSASLLVNRSSGLGCATTAWESRAAMEASRAAANDMRNRTASDAGGDIVDVHEFDLAYAHLHVPEMA</sequence>
<dbReference type="Pfam" id="PF03992">
    <property type="entry name" value="ABM"/>
    <property type="match status" value="1"/>
</dbReference>
<proteinExistence type="predicted"/>
<dbReference type="Proteomes" id="UP000033772">
    <property type="component" value="Unassembled WGS sequence"/>
</dbReference>
<dbReference type="InterPro" id="IPR011008">
    <property type="entry name" value="Dimeric_a/b-barrel"/>
</dbReference>
<keyword evidence="3" id="KW-1185">Reference proteome</keyword>
<dbReference type="EMBL" id="JZDQ02000008">
    <property type="protein sequence ID" value="OIJ27504.1"/>
    <property type="molecule type" value="Genomic_DNA"/>
</dbReference>
<dbReference type="InterPro" id="IPR007138">
    <property type="entry name" value="ABM_dom"/>
</dbReference>
<evidence type="ECO:0000313" key="2">
    <source>
        <dbReference type="EMBL" id="OIJ27504.1"/>
    </source>
</evidence>